<protein>
    <submittedName>
        <fullName evidence="1">Ferredoxin--NADP reductase</fullName>
    </submittedName>
</protein>
<dbReference type="AlphaFoldDB" id="A0AAV4LW42"/>
<evidence type="ECO:0000313" key="1">
    <source>
        <dbReference type="EMBL" id="GIX64284.1"/>
    </source>
</evidence>
<dbReference type="RefSeq" id="XP_067716353.1">
    <property type="nucleotide sequence ID" value="XM_067860252.1"/>
</dbReference>
<dbReference type="Proteomes" id="UP001497744">
    <property type="component" value="Unassembled WGS sequence"/>
</dbReference>
<proteinExistence type="predicted"/>
<dbReference type="GeneID" id="94195765"/>
<sequence length="101" mass="10847">MEPAYAPAVVADPLNRRAAAVEVRLVGRKHRHLGMPGFGPVGDTLVLQAAVRLLVLVAPEAHEAGDDLTTGLDVGHELFAHGGQEVLQHFQGREIGRVLMR</sequence>
<keyword evidence="2" id="KW-1185">Reference proteome</keyword>
<name>A0AAV4LW42_BABCB</name>
<reference evidence="1 2" key="1">
    <citation type="submission" date="2021-06" db="EMBL/GenBank/DDBJ databases">
        <title>Genome sequence of Babesia caballi.</title>
        <authorList>
            <person name="Yamagishi J."/>
            <person name="Kidaka T."/>
            <person name="Ochi A."/>
        </authorList>
    </citation>
    <scope>NUCLEOTIDE SEQUENCE [LARGE SCALE GENOMIC DNA]</scope>
    <source>
        <strain evidence="1">USDA-D6B2</strain>
    </source>
</reference>
<accession>A0AAV4LW42</accession>
<comment type="caution">
    <text evidence="1">The sequence shown here is derived from an EMBL/GenBank/DDBJ whole genome shotgun (WGS) entry which is preliminary data.</text>
</comment>
<organism evidence="1 2">
    <name type="scientific">Babesia caballi</name>
    <dbReference type="NCBI Taxonomy" id="5871"/>
    <lineage>
        <taxon>Eukaryota</taxon>
        <taxon>Sar</taxon>
        <taxon>Alveolata</taxon>
        <taxon>Apicomplexa</taxon>
        <taxon>Aconoidasida</taxon>
        <taxon>Piroplasmida</taxon>
        <taxon>Babesiidae</taxon>
        <taxon>Babesia</taxon>
    </lineage>
</organism>
<dbReference type="EMBL" id="BPLF01000003">
    <property type="protein sequence ID" value="GIX64284.1"/>
    <property type="molecule type" value="Genomic_DNA"/>
</dbReference>
<evidence type="ECO:0000313" key="2">
    <source>
        <dbReference type="Proteomes" id="UP001497744"/>
    </source>
</evidence>
<gene>
    <name evidence="1" type="ORF">BcabD6B2_37190</name>
</gene>